<feature type="chain" id="PRO_5034946241" description="Transmembrane protein" evidence="2">
    <location>
        <begin position="25"/>
        <end position="251"/>
    </location>
</feature>
<comment type="caution">
    <text evidence="3">The sequence shown here is derived from an EMBL/GenBank/DDBJ whole genome shotgun (WGS) entry which is preliminary data.</text>
</comment>
<dbReference type="Proteomes" id="UP000620104">
    <property type="component" value="Unassembled WGS sequence"/>
</dbReference>
<keyword evidence="1" id="KW-0472">Membrane</keyword>
<protein>
    <recommendedName>
        <fullName evidence="5">Transmembrane protein</fullName>
    </recommendedName>
</protein>
<evidence type="ECO:0000313" key="4">
    <source>
        <dbReference type="Proteomes" id="UP000620104"/>
    </source>
</evidence>
<sequence length="251" mass="26858">MSRSRTSWSVFLILWSTLALSAFANTEIINFRTTPGSSVSRHKSLQKNVVENVLIPGQSHRISIAGADFASADGQAATVTREFRVLLDEYVKNQTDSDVRLWSCQAFLGGCDATADQAWTARISWPATTPADFKLAVGGVADAKTGGGHDRIIRVQVDRTGITVPPSGPLRMLSRQLDSESPLIPAGDAVEAASLPIVADAAEEDLVFDLVIEPLLFGVLPLKSLQTAVAVIVVAVMGSLMMSVLFNHVPM</sequence>
<name>A0A8H3TWY4_9TREE</name>
<gene>
    <name evidence="3" type="ORF">NliqN6_4722</name>
</gene>
<keyword evidence="1" id="KW-1133">Transmembrane helix</keyword>
<dbReference type="EMBL" id="BLZA01000030">
    <property type="protein sequence ID" value="GHJ88320.1"/>
    <property type="molecule type" value="Genomic_DNA"/>
</dbReference>
<organism evidence="3 4">
    <name type="scientific">Naganishia liquefaciens</name>
    <dbReference type="NCBI Taxonomy" id="104408"/>
    <lineage>
        <taxon>Eukaryota</taxon>
        <taxon>Fungi</taxon>
        <taxon>Dikarya</taxon>
        <taxon>Basidiomycota</taxon>
        <taxon>Agaricomycotina</taxon>
        <taxon>Tremellomycetes</taxon>
        <taxon>Filobasidiales</taxon>
        <taxon>Filobasidiaceae</taxon>
        <taxon>Naganishia</taxon>
    </lineage>
</organism>
<proteinExistence type="predicted"/>
<keyword evidence="1" id="KW-0812">Transmembrane</keyword>
<evidence type="ECO:0000256" key="2">
    <source>
        <dbReference type="SAM" id="SignalP"/>
    </source>
</evidence>
<accession>A0A8H3TWY4</accession>
<feature type="transmembrane region" description="Helical" evidence="1">
    <location>
        <begin position="225"/>
        <end position="246"/>
    </location>
</feature>
<feature type="signal peptide" evidence="2">
    <location>
        <begin position="1"/>
        <end position="24"/>
    </location>
</feature>
<evidence type="ECO:0008006" key="5">
    <source>
        <dbReference type="Google" id="ProtNLM"/>
    </source>
</evidence>
<dbReference type="AlphaFoldDB" id="A0A8H3TWY4"/>
<dbReference type="OrthoDB" id="3360032at2759"/>
<evidence type="ECO:0000256" key="1">
    <source>
        <dbReference type="SAM" id="Phobius"/>
    </source>
</evidence>
<reference evidence="3" key="1">
    <citation type="submission" date="2020-07" db="EMBL/GenBank/DDBJ databases">
        <title>Draft Genome Sequence of a Deep-Sea Yeast, Naganishia (Cryptococcus) liquefaciens strain N6.</title>
        <authorList>
            <person name="Han Y.W."/>
            <person name="Kajitani R."/>
            <person name="Morimoto H."/>
            <person name="Parhat M."/>
            <person name="Tsubouchi H."/>
            <person name="Bakenova O."/>
            <person name="Ogata M."/>
            <person name="Argunhan B."/>
            <person name="Aoki R."/>
            <person name="Kajiwara S."/>
            <person name="Itoh T."/>
            <person name="Iwasaki H."/>
        </authorList>
    </citation>
    <scope>NUCLEOTIDE SEQUENCE</scope>
    <source>
        <strain evidence="3">N6</strain>
    </source>
</reference>
<keyword evidence="4" id="KW-1185">Reference proteome</keyword>
<evidence type="ECO:0000313" key="3">
    <source>
        <dbReference type="EMBL" id="GHJ88320.1"/>
    </source>
</evidence>
<keyword evidence="2" id="KW-0732">Signal</keyword>